<protein>
    <submittedName>
        <fullName evidence="1">Uncharacterized protein</fullName>
    </submittedName>
</protein>
<reference evidence="1" key="1">
    <citation type="submission" date="2020-02" db="EMBL/GenBank/DDBJ databases">
        <authorList>
            <person name="Meier V. D."/>
        </authorList>
    </citation>
    <scope>NUCLEOTIDE SEQUENCE</scope>
    <source>
        <strain evidence="1">AVDCRST_MAG35</strain>
    </source>
</reference>
<dbReference type="EMBL" id="CADCUY010000321">
    <property type="protein sequence ID" value="CAA9413664.1"/>
    <property type="molecule type" value="Genomic_DNA"/>
</dbReference>
<feature type="non-terminal residue" evidence="1">
    <location>
        <position position="1"/>
    </location>
</feature>
<accession>A0A6J4PEF3</accession>
<name>A0A6J4PEF3_9ACTN</name>
<dbReference type="AlphaFoldDB" id="A0A6J4PEF3"/>
<organism evidence="1">
    <name type="scientific">uncultured Quadrisphaera sp</name>
    <dbReference type="NCBI Taxonomy" id="904978"/>
    <lineage>
        <taxon>Bacteria</taxon>
        <taxon>Bacillati</taxon>
        <taxon>Actinomycetota</taxon>
        <taxon>Actinomycetes</taxon>
        <taxon>Kineosporiales</taxon>
        <taxon>Kineosporiaceae</taxon>
        <taxon>Quadrisphaera</taxon>
        <taxon>environmental samples</taxon>
    </lineage>
</organism>
<feature type="non-terminal residue" evidence="1">
    <location>
        <position position="48"/>
    </location>
</feature>
<sequence>WCGTGCPTGARPTCWASSRSSAAPGWRCGARTASGWRWRWPTSSPPGR</sequence>
<proteinExistence type="predicted"/>
<gene>
    <name evidence="1" type="ORF">AVDCRST_MAG35-1580</name>
</gene>
<evidence type="ECO:0000313" key="1">
    <source>
        <dbReference type="EMBL" id="CAA9413664.1"/>
    </source>
</evidence>